<comment type="similarity">
    <text evidence="1 6">Belongs to the DeoC/FbaB aldolase family. DeoC type 1 subfamily.</text>
</comment>
<evidence type="ECO:0000256" key="3">
    <source>
        <dbReference type="ARBA" id="ARBA00023239"/>
    </source>
</evidence>
<dbReference type="CDD" id="cd00959">
    <property type="entry name" value="DeoC"/>
    <property type="match status" value="1"/>
</dbReference>
<evidence type="ECO:0000256" key="5">
    <source>
        <dbReference type="ARBA" id="ARBA00048791"/>
    </source>
</evidence>
<gene>
    <name evidence="6 7" type="primary">deoC</name>
    <name evidence="7" type="ORF">GCM10011361_12630</name>
</gene>
<accession>A0ABQ1QXN3</accession>
<feature type="active site" description="Schiff-base intermediate with acetaldehyde" evidence="6">
    <location>
        <position position="152"/>
    </location>
</feature>
<dbReference type="Gene3D" id="3.20.20.70">
    <property type="entry name" value="Aldolase class I"/>
    <property type="match status" value="1"/>
</dbReference>
<dbReference type="PANTHER" id="PTHR10889:SF1">
    <property type="entry name" value="DEOXYRIBOSE-PHOSPHATE ALDOLASE"/>
    <property type="match status" value="1"/>
</dbReference>
<dbReference type="RefSeq" id="WP_188369835.1">
    <property type="nucleotide sequence ID" value="NZ_BMFH01000001.1"/>
</dbReference>
<keyword evidence="3 6" id="KW-0456">Lyase</keyword>
<comment type="subcellular location">
    <subcellularLocation>
        <location evidence="6">Cytoplasm</location>
    </subcellularLocation>
</comment>
<dbReference type="InterPro" id="IPR028581">
    <property type="entry name" value="DeoC_typeI"/>
</dbReference>
<dbReference type="InterPro" id="IPR002915">
    <property type="entry name" value="DeoC/FbaB/LacD_aldolase"/>
</dbReference>
<sequence length="215" mass="23406">MGPLNTYIDHTLLKPTATAKEIIDLCEEAKTNRFFAVCVNSGYLSLADKNLRNSGVKLAAVIGFPLGAMATQVKLSEVRYCLDQGAEEIDMVINLGWLRSGMHEEIVEEIRQIKELMGSHTLKVILEICYLSEEEIRKACDLALRGGADFVKTSTGFGPGGATLEAVRIMKEVVGNRAEIKASGGIRDRETALEYIKAGATRIGTSSGIEIVKEQ</sequence>
<protein>
    <recommendedName>
        <fullName evidence="6">Deoxyribose-phosphate aldolase</fullName>
        <shortName evidence="6">DERA</shortName>
        <ecNumber evidence="6">4.1.2.4</ecNumber>
    </recommendedName>
    <alternativeName>
        <fullName evidence="6">2-deoxy-D-ribose 5-phosphate aldolase</fullName>
    </alternativeName>
    <alternativeName>
        <fullName evidence="6">Phosphodeoxyriboaldolase</fullName>
        <shortName evidence="6">Deoxyriboaldolase</shortName>
    </alternativeName>
</protein>
<dbReference type="NCBIfam" id="TIGR00126">
    <property type="entry name" value="deoC"/>
    <property type="match status" value="1"/>
</dbReference>
<comment type="caution">
    <text evidence="7">The sequence shown here is derived from an EMBL/GenBank/DDBJ whole genome shotgun (WGS) entry which is preliminary data.</text>
</comment>
<comment type="catalytic activity">
    <reaction evidence="5 6">
        <text>2-deoxy-D-ribose 5-phosphate = D-glyceraldehyde 3-phosphate + acetaldehyde</text>
        <dbReference type="Rhea" id="RHEA:12821"/>
        <dbReference type="ChEBI" id="CHEBI:15343"/>
        <dbReference type="ChEBI" id="CHEBI:59776"/>
        <dbReference type="ChEBI" id="CHEBI:62877"/>
        <dbReference type="EC" id="4.1.2.4"/>
    </reaction>
</comment>
<keyword evidence="2 6" id="KW-0963">Cytoplasm</keyword>
<evidence type="ECO:0000256" key="4">
    <source>
        <dbReference type="ARBA" id="ARBA00023270"/>
    </source>
</evidence>
<dbReference type="Proteomes" id="UP000625780">
    <property type="component" value="Unassembled WGS sequence"/>
</dbReference>
<feature type="active site" description="Proton donor/acceptor" evidence="6">
    <location>
        <position position="90"/>
    </location>
</feature>
<dbReference type="HAMAP" id="MF_00114">
    <property type="entry name" value="DeoC_type1"/>
    <property type="match status" value="1"/>
</dbReference>
<dbReference type="SUPFAM" id="SSF51569">
    <property type="entry name" value="Aldolase"/>
    <property type="match status" value="1"/>
</dbReference>
<evidence type="ECO:0000256" key="6">
    <source>
        <dbReference type="HAMAP-Rule" id="MF_00114"/>
    </source>
</evidence>
<dbReference type="EMBL" id="BMFH01000001">
    <property type="protein sequence ID" value="GGD47336.1"/>
    <property type="molecule type" value="Genomic_DNA"/>
</dbReference>
<dbReference type="Pfam" id="PF01791">
    <property type="entry name" value="DeoC"/>
    <property type="match status" value="1"/>
</dbReference>
<keyword evidence="8" id="KW-1185">Reference proteome</keyword>
<dbReference type="InterPro" id="IPR013785">
    <property type="entry name" value="Aldolase_TIM"/>
</dbReference>
<dbReference type="PIRSF" id="PIRSF001357">
    <property type="entry name" value="DeoC"/>
    <property type="match status" value="1"/>
</dbReference>
<dbReference type="EC" id="4.1.2.4" evidence="6"/>
<evidence type="ECO:0000313" key="7">
    <source>
        <dbReference type="EMBL" id="GGD47336.1"/>
    </source>
</evidence>
<proteinExistence type="inferred from homology"/>
<comment type="pathway">
    <text evidence="6">Carbohydrate degradation; 2-deoxy-D-ribose 1-phosphate degradation; D-glyceraldehyde 3-phosphate and acetaldehyde from 2-deoxy-alpha-D-ribose 1-phosphate: step 2/2.</text>
</comment>
<comment type="function">
    <text evidence="6">Catalyzes a reversible aldol reaction between acetaldehyde and D-glyceraldehyde 3-phosphate to generate 2-deoxy-D-ribose 5-phosphate.</text>
</comment>
<name>A0ABQ1QXN3_9FLAO</name>
<dbReference type="SMART" id="SM01133">
    <property type="entry name" value="DeoC"/>
    <property type="match status" value="1"/>
</dbReference>
<feature type="active site" description="Proton donor/acceptor" evidence="6">
    <location>
        <position position="181"/>
    </location>
</feature>
<evidence type="ECO:0000256" key="2">
    <source>
        <dbReference type="ARBA" id="ARBA00022490"/>
    </source>
</evidence>
<evidence type="ECO:0000313" key="8">
    <source>
        <dbReference type="Proteomes" id="UP000625780"/>
    </source>
</evidence>
<organism evidence="7 8">
    <name type="scientific">Muriicola marianensis</name>
    <dbReference type="NCBI Taxonomy" id="1324801"/>
    <lineage>
        <taxon>Bacteria</taxon>
        <taxon>Pseudomonadati</taxon>
        <taxon>Bacteroidota</taxon>
        <taxon>Flavobacteriia</taxon>
        <taxon>Flavobacteriales</taxon>
        <taxon>Flavobacteriaceae</taxon>
        <taxon>Muriicola</taxon>
    </lineage>
</organism>
<dbReference type="PANTHER" id="PTHR10889">
    <property type="entry name" value="DEOXYRIBOSE-PHOSPHATE ALDOLASE"/>
    <property type="match status" value="1"/>
</dbReference>
<dbReference type="InterPro" id="IPR011343">
    <property type="entry name" value="DeoC"/>
</dbReference>
<reference evidence="8" key="1">
    <citation type="journal article" date="2019" name="Int. J. Syst. Evol. Microbiol.">
        <title>The Global Catalogue of Microorganisms (GCM) 10K type strain sequencing project: providing services to taxonomists for standard genome sequencing and annotation.</title>
        <authorList>
            <consortium name="The Broad Institute Genomics Platform"/>
            <consortium name="The Broad Institute Genome Sequencing Center for Infectious Disease"/>
            <person name="Wu L."/>
            <person name="Ma J."/>
        </authorList>
    </citation>
    <scope>NUCLEOTIDE SEQUENCE [LARGE SCALE GENOMIC DNA]</scope>
    <source>
        <strain evidence="8">CGMCC 1.12606</strain>
    </source>
</reference>
<keyword evidence="4 6" id="KW-0704">Schiff base</keyword>
<evidence type="ECO:0000256" key="1">
    <source>
        <dbReference type="ARBA" id="ARBA00010936"/>
    </source>
</evidence>